<accession>A0A3N4M827</accession>
<dbReference type="AlphaFoldDB" id="A0A3N4M827"/>
<dbReference type="InterPro" id="IPR045379">
    <property type="entry name" value="Crinkler_N"/>
</dbReference>
<protein>
    <recommendedName>
        <fullName evidence="5">Crinkler effector protein N-terminal domain-containing protein</fullName>
    </recommendedName>
</protein>
<reference evidence="6 7" key="1">
    <citation type="journal article" date="2018" name="Nat. Ecol. Evol.">
        <title>Pezizomycetes genomes reveal the molecular basis of ectomycorrhizal truffle lifestyle.</title>
        <authorList>
            <person name="Murat C."/>
            <person name="Payen T."/>
            <person name="Noel B."/>
            <person name="Kuo A."/>
            <person name="Morin E."/>
            <person name="Chen J."/>
            <person name="Kohler A."/>
            <person name="Krizsan K."/>
            <person name="Balestrini R."/>
            <person name="Da Silva C."/>
            <person name="Montanini B."/>
            <person name="Hainaut M."/>
            <person name="Levati E."/>
            <person name="Barry K.W."/>
            <person name="Belfiori B."/>
            <person name="Cichocki N."/>
            <person name="Clum A."/>
            <person name="Dockter R.B."/>
            <person name="Fauchery L."/>
            <person name="Guy J."/>
            <person name="Iotti M."/>
            <person name="Le Tacon F."/>
            <person name="Lindquist E.A."/>
            <person name="Lipzen A."/>
            <person name="Malagnac F."/>
            <person name="Mello A."/>
            <person name="Molinier V."/>
            <person name="Miyauchi S."/>
            <person name="Poulain J."/>
            <person name="Riccioni C."/>
            <person name="Rubini A."/>
            <person name="Sitrit Y."/>
            <person name="Splivallo R."/>
            <person name="Traeger S."/>
            <person name="Wang M."/>
            <person name="Zifcakova L."/>
            <person name="Wipf D."/>
            <person name="Zambonelli A."/>
            <person name="Paolocci F."/>
            <person name="Nowrousian M."/>
            <person name="Ottonello S."/>
            <person name="Baldrian P."/>
            <person name="Spatafora J.W."/>
            <person name="Henrissat B."/>
            <person name="Nagy L.G."/>
            <person name="Aury J.M."/>
            <person name="Wincker P."/>
            <person name="Grigoriev I.V."/>
            <person name="Bonfante P."/>
            <person name="Martin F.M."/>
        </authorList>
    </citation>
    <scope>NUCLEOTIDE SEQUENCE [LARGE SCALE GENOMIC DNA]</scope>
    <source>
        <strain evidence="6 7">ATCC MYA-4762</strain>
    </source>
</reference>
<evidence type="ECO:0000259" key="5">
    <source>
        <dbReference type="Pfam" id="PF20147"/>
    </source>
</evidence>
<evidence type="ECO:0000256" key="2">
    <source>
        <dbReference type="ARBA" id="ARBA00004613"/>
    </source>
</evidence>
<dbReference type="EMBL" id="ML121535">
    <property type="protein sequence ID" value="RPB26095.1"/>
    <property type="molecule type" value="Genomic_DNA"/>
</dbReference>
<keyword evidence="3" id="KW-0964">Secreted</keyword>
<dbReference type="OrthoDB" id="2304312at2759"/>
<dbReference type="GO" id="GO:0043657">
    <property type="term" value="C:host cell"/>
    <property type="evidence" value="ECO:0007669"/>
    <property type="project" value="UniProtKB-SubCell"/>
</dbReference>
<proteinExistence type="predicted"/>
<evidence type="ECO:0000256" key="4">
    <source>
        <dbReference type="SAM" id="MobiDB-lite"/>
    </source>
</evidence>
<evidence type="ECO:0000256" key="1">
    <source>
        <dbReference type="ARBA" id="ARBA00004340"/>
    </source>
</evidence>
<dbReference type="Pfam" id="PF20147">
    <property type="entry name" value="Crinkler"/>
    <property type="match status" value="1"/>
</dbReference>
<evidence type="ECO:0000256" key="3">
    <source>
        <dbReference type="ARBA" id="ARBA00022525"/>
    </source>
</evidence>
<sequence>MPKLFCQVWGDSDAEPFPVKIDGGDTIGELKKLIIIEGPLSLRDMRAPNLKLWKWNKPDMVTDSDLDSNTVLNPMVKIEGIFKNDPHQEACVHIIIRTPERGSSKYLFSSSSDESLLPPGSVEDDTKGMSTQSVDQSIIYPFFHSSIFI</sequence>
<evidence type="ECO:0000313" key="6">
    <source>
        <dbReference type="EMBL" id="RPB26095.1"/>
    </source>
</evidence>
<comment type="subcellular location">
    <subcellularLocation>
        <location evidence="1">Host cell</location>
    </subcellularLocation>
    <subcellularLocation>
        <location evidence="2">Secreted</location>
    </subcellularLocation>
</comment>
<dbReference type="Proteomes" id="UP000267821">
    <property type="component" value="Unassembled WGS sequence"/>
</dbReference>
<keyword evidence="7" id="KW-1185">Reference proteome</keyword>
<name>A0A3N4M827_9PEZI</name>
<dbReference type="InParanoid" id="A0A3N4M827"/>
<gene>
    <name evidence="6" type="ORF">L211DRAFT_693746</name>
</gene>
<dbReference type="GO" id="GO:0005576">
    <property type="term" value="C:extracellular region"/>
    <property type="evidence" value="ECO:0007669"/>
    <property type="project" value="UniProtKB-SubCell"/>
</dbReference>
<feature type="region of interest" description="Disordered" evidence="4">
    <location>
        <begin position="107"/>
        <end position="129"/>
    </location>
</feature>
<feature type="domain" description="Crinkler effector protein N-terminal" evidence="5">
    <location>
        <begin position="3"/>
        <end position="96"/>
    </location>
</feature>
<evidence type="ECO:0000313" key="7">
    <source>
        <dbReference type="Proteomes" id="UP000267821"/>
    </source>
</evidence>
<organism evidence="6 7">
    <name type="scientific">Terfezia boudieri ATCC MYA-4762</name>
    <dbReference type="NCBI Taxonomy" id="1051890"/>
    <lineage>
        <taxon>Eukaryota</taxon>
        <taxon>Fungi</taxon>
        <taxon>Dikarya</taxon>
        <taxon>Ascomycota</taxon>
        <taxon>Pezizomycotina</taxon>
        <taxon>Pezizomycetes</taxon>
        <taxon>Pezizales</taxon>
        <taxon>Pezizaceae</taxon>
        <taxon>Terfezia</taxon>
    </lineage>
</organism>